<protein>
    <recommendedName>
        <fullName evidence="2">Ferredoxin</fullName>
    </recommendedName>
</protein>
<feature type="domain" description="4Fe-4S ferredoxin-type" evidence="7">
    <location>
        <begin position="186"/>
        <end position="214"/>
    </location>
</feature>
<proteinExistence type="predicted"/>
<dbReference type="OrthoDB" id="9781559at2"/>
<dbReference type="Pfam" id="PF04015">
    <property type="entry name" value="DUF362"/>
    <property type="match status" value="1"/>
</dbReference>
<dbReference type="InterPro" id="IPR007160">
    <property type="entry name" value="DUF362"/>
</dbReference>
<dbReference type="PROSITE" id="PS00198">
    <property type="entry name" value="4FE4S_FER_1"/>
    <property type="match status" value="1"/>
</dbReference>
<evidence type="ECO:0000259" key="7">
    <source>
        <dbReference type="PROSITE" id="PS51379"/>
    </source>
</evidence>
<dbReference type="Proteomes" id="UP000092605">
    <property type="component" value="Unassembled WGS sequence"/>
</dbReference>
<keyword evidence="3" id="KW-0004">4Fe-4S</keyword>
<evidence type="ECO:0000256" key="2">
    <source>
        <dbReference type="ARBA" id="ARBA00013529"/>
    </source>
</evidence>
<dbReference type="SUPFAM" id="SSF54862">
    <property type="entry name" value="4Fe-4S ferredoxins"/>
    <property type="match status" value="1"/>
</dbReference>
<dbReference type="EMBL" id="LSFY01000001">
    <property type="protein sequence ID" value="KXZ39301.1"/>
    <property type="molecule type" value="Genomic_DNA"/>
</dbReference>
<dbReference type="GO" id="GO:0046872">
    <property type="term" value="F:metal ion binding"/>
    <property type="evidence" value="ECO:0007669"/>
    <property type="project" value="UniProtKB-KW"/>
</dbReference>
<feature type="domain" description="4Fe-4S ferredoxin-type" evidence="7">
    <location>
        <begin position="215"/>
        <end position="244"/>
    </location>
</feature>
<dbReference type="AlphaFoldDB" id="A0A150FNU8"/>
<dbReference type="Gene3D" id="3.30.70.20">
    <property type="match status" value="1"/>
</dbReference>
<dbReference type="PANTHER" id="PTHR24960">
    <property type="entry name" value="PHOTOSYSTEM I IRON-SULFUR CENTER-RELATED"/>
    <property type="match status" value="1"/>
</dbReference>
<dbReference type="InterPro" id="IPR017896">
    <property type="entry name" value="4Fe4S_Fe-S-bd"/>
</dbReference>
<keyword evidence="5" id="KW-0408">Iron</keyword>
<evidence type="ECO:0000313" key="11">
    <source>
        <dbReference type="Proteomes" id="UP000323392"/>
    </source>
</evidence>
<dbReference type="RefSeq" id="WP_066068230.1">
    <property type="nucleotide sequence ID" value="NZ_FRBG01000006.1"/>
</dbReference>
<evidence type="ECO:0000256" key="1">
    <source>
        <dbReference type="ARBA" id="ARBA00003532"/>
    </source>
</evidence>
<evidence type="ECO:0000313" key="9">
    <source>
        <dbReference type="EMBL" id="SHK84015.1"/>
    </source>
</evidence>
<dbReference type="STRING" id="1121328.JWYL7_0376"/>
<comment type="caution">
    <text evidence="8">The sequence shown here is derived from an EMBL/GenBank/DDBJ whole genome shotgun (WGS) entry which is preliminary data.</text>
</comment>
<reference evidence="9 11" key="2">
    <citation type="submission" date="2016-11" db="EMBL/GenBank/DDBJ databases">
        <authorList>
            <person name="Varghese N."/>
            <person name="Submissions S."/>
        </authorList>
    </citation>
    <scope>NUCLEOTIDE SEQUENCE [LARGE SCALE GENOMIC DNA]</scope>
    <source>
        <strain evidence="9 11">DSM 7308</strain>
    </source>
</reference>
<dbReference type="EMBL" id="FRBG01000006">
    <property type="protein sequence ID" value="SHK84015.1"/>
    <property type="molecule type" value="Genomic_DNA"/>
</dbReference>
<dbReference type="Proteomes" id="UP000323392">
    <property type="component" value="Unassembled WGS sequence"/>
</dbReference>
<gene>
    <name evidence="8" type="ORF">JWYL7_0376</name>
    <name evidence="9" type="ORF">SAMN05661008_00980</name>
</gene>
<evidence type="ECO:0000313" key="8">
    <source>
        <dbReference type="EMBL" id="KXZ39301.1"/>
    </source>
</evidence>
<evidence type="ECO:0000256" key="5">
    <source>
        <dbReference type="ARBA" id="ARBA00023004"/>
    </source>
</evidence>
<dbReference type="InterPro" id="IPR050157">
    <property type="entry name" value="PSI_iron-sulfur_center"/>
</dbReference>
<dbReference type="Pfam" id="PF12838">
    <property type="entry name" value="Fer4_7"/>
    <property type="match status" value="1"/>
</dbReference>
<evidence type="ECO:0000313" key="10">
    <source>
        <dbReference type="Proteomes" id="UP000092605"/>
    </source>
</evidence>
<evidence type="ECO:0000256" key="6">
    <source>
        <dbReference type="ARBA" id="ARBA00023014"/>
    </source>
</evidence>
<dbReference type="PROSITE" id="PS51379">
    <property type="entry name" value="4FE4S_FER_2"/>
    <property type="match status" value="2"/>
</dbReference>
<keyword evidence="6" id="KW-0411">Iron-sulfur</keyword>
<comment type="function">
    <text evidence="1">Ferredoxins are iron-sulfur proteins that transfer electrons in a wide variety of metabolic reactions.</text>
</comment>
<evidence type="ECO:0000256" key="3">
    <source>
        <dbReference type="ARBA" id="ARBA00022485"/>
    </source>
</evidence>
<keyword evidence="11" id="KW-1185">Reference proteome</keyword>
<name>A0A150FNU8_CLOPD</name>
<dbReference type="InterPro" id="IPR017900">
    <property type="entry name" value="4Fe4S_Fe_S_CS"/>
</dbReference>
<dbReference type="GO" id="GO:0051539">
    <property type="term" value="F:4 iron, 4 sulfur cluster binding"/>
    <property type="evidence" value="ECO:0007669"/>
    <property type="project" value="UniProtKB-KW"/>
</dbReference>
<keyword evidence="4" id="KW-0479">Metal-binding</keyword>
<reference evidence="8 10" key="1">
    <citation type="submission" date="2016-02" db="EMBL/GenBank/DDBJ databases">
        <title>Draft genome sequence for Clostridium paradoxum JW-YL-7.</title>
        <authorList>
            <person name="Utturkar S.M."/>
            <person name="Lancaster A."/>
            <person name="Poole F.L."/>
            <person name="Adams M.W."/>
            <person name="Brown S.D."/>
        </authorList>
    </citation>
    <scope>NUCLEOTIDE SEQUENCE [LARGE SCALE GENOMIC DNA]</scope>
    <source>
        <strain evidence="8 10">JW-YL-7</strain>
    </source>
</reference>
<evidence type="ECO:0000256" key="4">
    <source>
        <dbReference type="ARBA" id="ARBA00022723"/>
    </source>
</evidence>
<sequence length="356" mass="38938">MSKVYFSDLNSNSKSTSIPNKIKKIFEAAGFKNIISEGDNVALKLHFGEKGNTTYIHPVYIRQIVDKVKEAGGKPFLTDTNTLYSGSRTNSVDHIVTAIENGFAYSVVGAPIIIADGLYSKNVVEVVINKKHFEKVKIAGEIYNSSSMIVISHFKGHGMAGFGGCIKNLAMGCATASGKQMQHSDAKPTVKAENCIGCTKCIKDCPVLAIKMENKKAIIDKQVCYGCGECITRCPVRAISIQWETDNDVFIEKMGEYAYGSILNKKDKVVYINFVKDITPMCDCVPWSGRPIAQDIGILASTDPVALDKASYDLVVKAAGKDVFKELYPNVNANNIFDYCESLGMGSQNYELVEII</sequence>
<dbReference type="PATRIC" id="fig|1121328.3.peg.375"/>
<accession>A0A150FNU8</accession>
<dbReference type="PANTHER" id="PTHR24960:SF83">
    <property type="entry name" value="4FE-4S FERREDOXIN-TYPE DOMAIN-CONTAINING PROTEIN"/>
    <property type="match status" value="1"/>
</dbReference>
<organism evidence="8 10">
    <name type="scientific">Alkalithermobacter thermoalcaliphilus JW-YL-7 = DSM 7308</name>
    <dbReference type="NCBI Taxonomy" id="1121328"/>
    <lineage>
        <taxon>Bacteria</taxon>
        <taxon>Bacillati</taxon>
        <taxon>Bacillota</taxon>
        <taxon>Clostridia</taxon>
        <taxon>Peptostreptococcales</taxon>
        <taxon>Tepidibacteraceae</taxon>
        <taxon>Alkalithermobacter</taxon>
    </lineage>
</organism>